<keyword evidence="1" id="KW-0560">Oxidoreductase</keyword>
<name>A0A3N1M7X7_9PROT</name>
<comment type="caution">
    <text evidence="3">The sequence shown here is derived from an EMBL/GenBank/DDBJ whole genome shotgun (WGS) entry which is preliminary data.</text>
</comment>
<dbReference type="InterPro" id="IPR006076">
    <property type="entry name" value="FAD-dep_OxRdtase"/>
</dbReference>
<evidence type="ECO:0000313" key="4">
    <source>
        <dbReference type="Proteomes" id="UP000278222"/>
    </source>
</evidence>
<dbReference type="SUPFAM" id="SSF51905">
    <property type="entry name" value="FAD/NAD(P)-binding domain"/>
    <property type="match status" value="1"/>
</dbReference>
<dbReference type="Gene3D" id="3.50.50.60">
    <property type="entry name" value="FAD/NAD(P)-binding domain"/>
    <property type="match status" value="1"/>
</dbReference>
<reference evidence="3 4" key="1">
    <citation type="submission" date="2018-11" db="EMBL/GenBank/DDBJ databases">
        <title>Genomic Encyclopedia of Type Strains, Phase IV (KMG-IV): sequencing the most valuable type-strain genomes for metagenomic binning, comparative biology and taxonomic classification.</title>
        <authorList>
            <person name="Goeker M."/>
        </authorList>
    </citation>
    <scope>NUCLEOTIDE SEQUENCE [LARGE SCALE GENOMIC DNA]</scope>
    <source>
        <strain evidence="3 4">DSM 5900</strain>
    </source>
</reference>
<dbReference type="Gene3D" id="3.30.9.10">
    <property type="entry name" value="D-Amino Acid Oxidase, subunit A, domain 2"/>
    <property type="match status" value="1"/>
</dbReference>
<proteinExistence type="predicted"/>
<evidence type="ECO:0000256" key="1">
    <source>
        <dbReference type="ARBA" id="ARBA00023002"/>
    </source>
</evidence>
<evidence type="ECO:0000259" key="2">
    <source>
        <dbReference type="Pfam" id="PF01266"/>
    </source>
</evidence>
<dbReference type="PANTHER" id="PTHR13847:SF281">
    <property type="entry name" value="FAD DEPENDENT OXIDOREDUCTASE DOMAIN-CONTAINING PROTEIN"/>
    <property type="match status" value="1"/>
</dbReference>
<organism evidence="3 4">
    <name type="scientific">Stella humosa</name>
    <dbReference type="NCBI Taxonomy" id="94"/>
    <lineage>
        <taxon>Bacteria</taxon>
        <taxon>Pseudomonadati</taxon>
        <taxon>Pseudomonadota</taxon>
        <taxon>Alphaproteobacteria</taxon>
        <taxon>Rhodospirillales</taxon>
        <taxon>Stellaceae</taxon>
        <taxon>Stella</taxon>
    </lineage>
</organism>
<protein>
    <submittedName>
        <fullName evidence="3">Glycine/D-amino acid oxidase-like deaminating enzyme</fullName>
    </submittedName>
</protein>
<gene>
    <name evidence="3" type="ORF">EDC65_1119</name>
</gene>
<dbReference type="GO" id="GO:0016491">
    <property type="term" value="F:oxidoreductase activity"/>
    <property type="evidence" value="ECO:0007669"/>
    <property type="project" value="UniProtKB-KW"/>
</dbReference>
<dbReference type="Proteomes" id="UP000278222">
    <property type="component" value="Unassembled WGS sequence"/>
</dbReference>
<feature type="domain" description="FAD dependent oxidoreductase" evidence="2">
    <location>
        <begin position="35"/>
        <end position="383"/>
    </location>
</feature>
<dbReference type="AlphaFoldDB" id="A0A3N1M7X7"/>
<dbReference type="Pfam" id="PF01266">
    <property type="entry name" value="DAO"/>
    <property type="match status" value="1"/>
</dbReference>
<accession>A0A3N1M7X7</accession>
<dbReference type="InterPro" id="IPR036188">
    <property type="entry name" value="FAD/NAD-bd_sf"/>
</dbReference>
<dbReference type="EMBL" id="RJKX01000011">
    <property type="protein sequence ID" value="ROQ01932.1"/>
    <property type="molecule type" value="Genomic_DNA"/>
</dbReference>
<dbReference type="RefSeq" id="WP_170216344.1">
    <property type="nucleotide sequence ID" value="NZ_AP019700.1"/>
</dbReference>
<keyword evidence="4" id="KW-1185">Reference proteome</keyword>
<sequence length="444" mass="47167">MSAILAPGFRAEPYWWEAAPLDREPSAEPLPARADVAIVGAGYAGLSTAIELARAGRSVVVLDAGPAGGGASSRSVGMIGGRLRQGHAALAADIGETAALDLMRETAGAYRWFLDFVGQEGIDCDLAQSGRIVGAWTRADLHRQQRLAAFLVDRLGIRAHAVDRGGLAGEISTDLYHGALVLPDDGGLHPARLHAGLLRLAQAAGARVFPFTAVEALKEDGDRVAVATARGRLVAGEAVLATNAYTGPAFAWHHRRVIPVGSYMAATAPLDPALVRRLLPRGRLVNDTRRLAYALRASPDGTRILLGGRASARDHASPPVVARSLHRLARTVFPELASARISHAWGGMVGFTVDRLPNIGTRGRIHHVLGCNGSGVVLSTYLGCRLGRRIAGLDDAPTGFARDGLPTHPLFAGTAWFMSPLSAWYGVRDRVDRLTDRFRSHPRA</sequence>
<dbReference type="PANTHER" id="PTHR13847">
    <property type="entry name" value="SARCOSINE DEHYDROGENASE-RELATED"/>
    <property type="match status" value="1"/>
</dbReference>
<evidence type="ECO:0000313" key="3">
    <source>
        <dbReference type="EMBL" id="ROQ01932.1"/>
    </source>
</evidence>
<dbReference type="GO" id="GO:0005737">
    <property type="term" value="C:cytoplasm"/>
    <property type="evidence" value="ECO:0007669"/>
    <property type="project" value="TreeGrafter"/>
</dbReference>